<dbReference type="RefSeq" id="WP_270006325.1">
    <property type="nucleotide sequence ID" value="NZ_JAPCID010000012.1"/>
</dbReference>
<keyword evidence="2" id="KW-1185">Reference proteome</keyword>
<evidence type="ECO:0000313" key="2">
    <source>
        <dbReference type="Proteomes" id="UP001147700"/>
    </source>
</evidence>
<accession>A0ABT4RHE9</accession>
<evidence type="ECO:0000313" key="1">
    <source>
        <dbReference type="EMBL" id="MDA0137962.1"/>
    </source>
</evidence>
<protein>
    <recommendedName>
        <fullName evidence="3">Hydroxyacid dehydrogenase</fullName>
    </recommendedName>
</protein>
<comment type="caution">
    <text evidence="1">The sequence shown here is derived from an EMBL/GenBank/DDBJ whole genome shotgun (WGS) entry which is preliminary data.</text>
</comment>
<dbReference type="Proteomes" id="UP001147700">
    <property type="component" value="Unassembled WGS sequence"/>
</dbReference>
<evidence type="ECO:0008006" key="3">
    <source>
        <dbReference type="Google" id="ProtNLM"/>
    </source>
</evidence>
<sequence length="80" mass="8566">MRTLADLGPSKLLPAEQERVRAAADVLLFSEDAHEPATAEALEAIRALSAHLVATERWSETSASRLREDLEACGPALLVG</sequence>
<name>A0ABT4RHE9_9ACTN</name>
<dbReference type="EMBL" id="JAPCID010000012">
    <property type="protein sequence ID" value="MDA0137962.1"/>
    <property type="molecule type" value="Genomic_DNA"/>
</dbReference>
<organism evidence="1 2">
    <name type="scientific">Solirubrobacter deserti</name>
    <dbReference type="NCBI Taxonomy" id="2282478"/>
    <lineage>
        <taxon>Bacteria</taxon>
        <taxon>Bacillati</taxon>
        <taxon>Actinomycetota</taxon>
        <taxon>Thermoleophilia</taxon>
        <taxon>Solirubrobacterales</taxon>
        <taxon>Solirubrobacteraceae</taxon>
        <taxon>Solirubrobacter</taxon>
    </lineage>
</organism>
<proteinExistence type="predicted"/>
<gene>
    <name evidence="1" type="ORF">OJ962_10655</name>
</gene>
<reference evidence="1" key="1">
    <citation type="submission" date="2022-10" db="EMBL/GenBank/DDBJ databases">
        <title>The WGS of Solirubrobacter sp. CPCC 204708.</title>
        <authorList>
            <person name="Jiang Z."/>
        </authorList>
    </citation>
    <scope>NUCLEOTIDE SEQUENCE</scope>
    <source>
        <strain evidence="1">CPCC 204708</strain>
    </source>
</reference>